<evidence type="ECO:0000313" key="2">
    <source>
        <dbReference type="EMBL" id="MBM9505676.1"/>
    </source>
</evidence>
<organism evidence="2 3">
    <name type="scientific">Actinacidiphila acididurans</name>
    <dbReference type="NCBI Taxonomy" id="2784346"/>
    <lineage>
        <taxon>Bacteria</taxon>
        <taxon>Bacillati</taxon>
        <taxon>Actinomycetota</taxon>
        <taxon>Actinomycetes</taxon>
        <taxon>Kitasatosporales</taxon>
        <taxon>Streptomycetaceae</taxon>
        <taxon>Actinacidiphila</taxon>
    </lineage>
</organism>
<dbReference type="PANTHER" id="PTHR34109">
    <property type="entry name" value="BNAUNNG04460D PROTEIN-RELATED"/>
    <property type="match status" value="1"/>
</dbReference>
<feature type="domain" description="VOC" evidence="1">
    <location>
        <begin position="5"/>
        <end position="129"/>
    </location>
</feature>
<keyword evidence="3" id="KW-1185">Reference proteome</keyword>
<dbReference type="InterPro" id="IPR037523">
    <property type="entry name" value="VOC_core"/>
</dbReference>
<comment type="caution">
    <text evidence="2">The sequence shown here is derived from an EMBL/GenBank/DDBJ whole genome shotgun (WGS) entry which is preliminary data.</text>
</comment>
<dbReference type="Proteomes" id="UP000749040">
    <property type="component" value="Unassembled WGS sequence"/>
</dbReference>
<dbReference type="InterPro" id="IPR004360">
    <property type="entry name" value="Glyas_Fos-R_dOase_dom"/>
</dbReference>
<accession>A0ABS2TT33</accession>
<dbReference type="SUPFAM" id="SSF54593">
    <property type="entry name" value="Glyoxalase/Bleomycin resistance protein/Dihydroxybiphenyl dioxygenase"/>
    <property type="match status" value="1"/>
</dbReference>
<dbReference type="PROSITE" id="PS51819">
    <property type="entry name" value="VOC"/>
    <property type="match status" value="1"/>
</dbReference>
<dbReference type="PANTHER" id="PTHR34109:SF1">
    <property type="entry name" value="VOC DOMAIN-CONTAINING PROTEIN"/>
    <property type="match status" value="1"/>
</dbReference>
<dbReference type="Gene3D" id="3.30.720.120">
    <property type="match status" value="1"/>
</dbReference>
<gene>
    <name evidence="2" type="ORF">ITX44_14165</name>
</gene>
<dbReference type="Gene3D" id="3.30.720.110">
    <property type="match status" value="1"/>
</dbReference>
<dbReference type="Pfam" id="PF00903">
    <property type="entry name" value="Glyoxalase"/>
    <property type="match status" value="1"/>
</dbReference>
<evidence type="ECO:0000259" key="1">
    <source>
        <dbReference type="PROSITE" id="PS51819"/>
    </source>
</evidence>
<dbReference type="InterPro" id="IPR029068">
    <property type="entry name" value="Glyas_Bleomycin-R_OHBP_Dase"/>
</dbReference>
<evidence type="ECO:0000313" key="3">
    <source>
        <dbReference type="Proteomes" id="UP000749040"/>
    </source>
</evidence>
<reference evidence="2 3" key="1">
    <citation type="submission" date="2021-01" db="EMBL/GenBank/DDBJ databases">
        <title>Streptomyces acididurans sp. nov., isolated from a peat swamp forest soil.</title>
        <authorList>
            <person name="Chantavorakit T."/>
            <person name="Duangmal K."/>
        </authorList>
    </citation>
    <scope>NUCLEOTIDE SEQUENCE [LARGE SCALE GENOMIC DNA]</scope>
    <source>
        <strain evidence="2 3">KK5PA1</strain>
    </source>
</reference>
<dbReference type="EMBL" id="JADKYB010000006">
    <property type="protein sequence ID" value="MBM9505676.1"/>
    <property type="molecule type" value="Genomic_DNA"/>
</dbReference>
<name>A0ABS2TT33_9ACTN</name>
<proteinExistence type="predicted"/>
<protein>
    <submittedName>
        <fullName evidence="2">VOC family protein</fullName>
    </submittedName>
</protein>
<dbReference type="RefSeq" id="WP_205357510.1">
    <property type="nucleotide sequence ID" value="NZ_JADKYB010000006.1"/>
</dbReference>
<sequence length="136" mass="14451">MAGPPIVCPSLRYQDAKGAIALLKEAFGFTELARYENEDGTVAHAELAHGAGVVMLGTAKEGPDSEYGRAVRGLGPTQVYVVVDDVDAHHDRAAALGVKIVMPLTDQDYGSREYAARDAEGNLWTFGTYAPEPVSS</sequence>